<keyword evidence="5" id="KW-1185">Reference proteome</keyword>
<dbReference type="KEGG" id="cprv:CYPRO_3295"/>
<dbReference type="FunFam" id="3.40.50.970:FF:000022">
    <property type="entry name" value="2-oxoglutarate ferredoxin oxidoreductase alpha subunit"/>
    <property type="match status" value="1"/>
</dbReference>
<evidence type="ECO:0000313" key="4">
    <source>
        <dbReference type="EMBL" id="AXJ02528.1"/>
    </source>
</evidence>
<dbReference type="NCBIfam" id="TIGR03710">
    <property type="entry name" value="OAFO_sf"/>
    <property type="match status" value="1"/>
</dbReference>
<feature type="domain" description="Pyruvate/ketoisovalerate oxidoreductase catalytic" evidence="2">
    <location>
        <begin position="20"/>
        <end position="211"/>
    </location>
</feature>
<dbReference type="AlphaFoldDB" id="A0A345UPX6"/>
<dbReference type="PANTHER" id="PTHR32154">
    <property type="entry name" value="PYRUVATE-FLAVODOXIN OXIDOREDUCTASE-RELATED"/>
    <property type="match status" value="1"/>
</dbReference>
<dbReference type="GO" id="GO:0016903">
    <property type="term" value="F:oxidoreductase activity, acting on the aldehyde or oxo group of donors"/>
    <property type="evidence" value="ECO:0007669"/>
    <property type="project" value="InterPro"/>
</dbReference>
<protein>
    <submittedName>
        <fullName evidence="4">2-oxoglutarate ferredoxin oxidoreductase subunit alpha</fullName>
    </submittedName>
</protein>
<dbReference type="SUPFAM" id="SSF52518">
    <property type="entry name" value="Thiamin diphosphate-binding fold (THDP-binding)"/>
    <property type="match status" value="1"/>
</dbReference>
<dbReference type="Proteomes" id="UP000254808">
    <property type="component" value="Chromosome"/>
</dbReference>
<dbReference type="PANTHER" id="PTHR32154:SF20">
    <property type="entry name" value="2-OXOGLUTARATE OXIDOREDUCTASE SUBUNIT KORA"/>
    <property type="match status" value="1"/>
</dbReference>
<dbReference type="Gene3D" id="3.40.50.970">
    <property type="match status" value="1"/>
</dbReference>
<dbReference type="Gene3D" id="3.40.50.920">
    <property type="match status" value="1"/>
</dbReference>
<dbReference type="InterPro" id="IPR002869">
    <property type="entry name" value="Pyrv_flavodox_OxRed_cen"/>
</dbReference>
<name>A0A345UPX6_9BACT</name>
<sequence>MSIKIIEKDDVTIRFAGDSGDGMQLTGSQFTNTTALAGNDLSTLPDFPAEIRAPQGTVAGVSGFQIHFGSKAIHTPGDSCDVLVVMNAAALKANLKYLKAGGIIIANVDGFGKRDLSLAKYGPEDKPLEQIQTSGYGLIQLDVTKLTRAALADTGLPPKDVDRCKNMFVLGVIYWLFSREIKPTENFIEKKFSRKPEIAQANVLALKAGYAYGGATELFSERFSVQAAQIKPGTYRNITGNEATVIGLAAAADKSGLQLFLGTYPITPASEILHGLSKLKHYNVRTFQAEDEIAAIGSAIGASFGGSLGVTSSSGPGIALKTEALTLALMLELPLVVINVQRAGPSTGMPTKTEQSDLLQAVYGRAGESPVVVVAPESPGDCFQMIFEACRIAVEHMIPVMFLSDGYIANGAEPWRFPRAADLPKINVSYAPPRDADDAPFLPYSRDERLVRPWAIPGTKGLEHRIGGLEKEYGTGNISYDPDNHHKMTHIREQKRNNVAGFIPEQTIEEGPESGKVLVVGWGSTHGAIKAAVNELNRSGLAAAHAHLRYLSPFPRNLADLFARFETILVPEINNGQLIKLLRDQFPEFTFHGFNQVKGIPLTVSSLCDAIQRASKF</sequence>
<dbReference type="InterPro" id="IPR022367">
    <property type="entry name" value="2-oxoacid/accept_OxRdtase_asu"/>
</dbReference>
<dbReference type="InterPro" id="IPR019752">
    <property type="entry name" value="Pyrv/ketoisovalerate_OxRed_cat"/>
</dbReference>
<dbReference type="EMBL" id="CP027806">
    <property type="protein sequence ID" value="AXJ02528.1"/>
    <property type="molecule type" value="Genomic_DNA"/>
</dbReference>
<dbReference type="InterPro" id="IPR002880">
    <property type="entry name" value="Pyrv_Fd/Flavodoxin_OxRdtase_N"/>
</dbReference>
<keyword evidence="1" id="KW-0560">Oxidoreductase</keyword>
<dbReference type="GO" id="GO:0006979">
    <property type="term" value="P:response to oxidative stress"/>
    <property type="evidence" value="ECO:0007669"/>
    <property type="project" value="TreeGrafter"/>
</dbReference>
<dbReference type="OrthoDB" id="9794954at2"/>
<dbReference type="InterPro" id="IPR029061">
    <property type="entry name" value="THDP-binding"/>
</dbReference>
<dbReference type="Pfam" id="PF01558">
    <property type="entry name" value="POR"/>
    <property type="match status" value="1"/>
</dbReference>
<dbReference type="InterPro" id="IPR050722">
    <property type="entry name" value="Pyruvate:ferred/Flavod_OxRd"/>
</dbReference>
<proteinExistence type="predicted"/>
<dbReference type="Gene3D" id="3.40.920.10">
    <property type="entry name" value="Pyruvate-ferredoxin oxidoreductase, PFOR, domain III"/>
    <property type="match status" value="1"/>
</dbReference>
<feature type="domain" description="Pyruvate flavodoxin/ferredoxin oxidoreductase pyrimidine binding" evidence="3">
    <location>
        <begin position="260"/>
        <end position="471"/>
    </location>
</feature>
<dbReference type="RefSeq" id="WP_114985603.1">
    <property type="nucleotide sequence ID" value="NZ_CP027806.1"/>
</dbReference>
<dbReference type="SUPFAM" id="SSF52922">
    <property type="entry name" value="TK C-terminal domain-like"/>
    <property type="match status" value="1"/>
</dbReference>
<dbReference type="InterPro" id="IPR009014">
    <property type="entry name" value="Transketo_C/PFOR_II"/>
</dbReference>
<evidence type="ECO:0000313" key="5">
    <source>
        <dbReference type="Proteomes" id="UP000254808"/>
    </source>
</evidence>
<evidence type="ECO:0000259" key="2">
    <source>
        <dbReference type="Pfam" id="PF01558"/>
    </source>
</evidence>
<dbReference type="SUPFAM" id="SSF53323">
    <property type="entry name" value="Pyruvate-ferredoxin oxidoreductase, PFOR, domain III"/>
    <property type="match status" value="1"/>
</dbReference>
<dbReference type="Pfam" id="PF01855">
    <property type="entry name" value="POR_N"/>
    <property type="match status" value="1"/>
</dbReference>
<evidence type="ECO:0000256" key="1">
    <source>
        <dbReference type="ARBA" id="ARBA00023002"/>
    </source>
</evidence>
<evidence type="ECO:0000259" key="3">
    <source>
        <dbReference type="Pfam" id="PF01855"/>
    </source>
</evidence>
<organism evidence="4 5">
    <name type="scientific">Cyclonatronum proteinivorum</name>
    <dbReference type="NCBI Taxonomy" id="1457365"/>
    <lineage>
        <taxon>Bacteria</taxon>
        <taxon>Pseudomonadati</taxon>
        <taxon>Balneolota</taxon>
        <taxon>Balneolia</taxon>
        <taxon>Balneolales</taxon>
        <taxon>Cyclonatronaceae</taxon>
        <taxon>Cyclonatronum</taxon>
    </lineage>
</organism>
<accession>A0A345UPX6</accession>
<gene>
    <name evidence="4" type="ORF">CYPRO_3295</name>
</gene>
<dbReference type="CDD" id="cd07034">
    <property type="entry name" value="TPP_PYR_PFOR_IOR-alpha_like"/>
    <property type="match status" value="1"/>
</dbReference>
<reference evidence="4 5" key="1">
    <citation type="submission" date="2018-03" db="EMBL/GenBank/DDBJ databases">
        <title>Phenotypic and genomic properties of Cyclonatronum proteinivorum gen. nov., sp. nov., a haloalkaliphilic bacteroidete from soda lakes possessing Na+-translocating rhodopsin.</title>
        <authorList>
            <person name="Toshchakov S.V."/>
            <person name="Korzhenkov A."/>
            <person name="Samarov N.I."/>
            <person name="Kublanov I.V."/>
            <person name="Muntyan M.S."/>
            <person name="Sorokin D.Y."/>
        </authorList>
    </citation>
    <scope>NUCLEOTIDE SEQUENCE [LARGE SCALE GENOMIC DNA]</scope>
    <source>
        <strain evidence="4 5">Omega</strain>
    </source>
</reference>